<name>A0A212SGM1_RHOAC</name>
<evidence type="ECO:0000313" key="2">
    <source>
        <dbReference type="EMBL" id="SNB84756.1"/>
    </source>
</evidence>
<evidence type="ECO:0008006" key="4">
    <source>
        <dbReference type="Google" id="ProtNLM"/>
    </source>
</evidence>
<protein>
    <recommendedName>
        <fullName evidence="4">MetA-pathway of phenol degradation</fullName>
    </recommendedName>
</protein>
<sequence length="285" mass="30787">MKVMGVLFGAAALMTPQQAFSEEILGTDPASPGHFQVEQRFGYFTTFNPPTAAPKGANLRALTGETEIGYGVNDWYEVAVTTPYAFARGNASAMPGAASLPGYGLQTGGVTFRQTFMQPDREERNLFFGLVIRGIYAPPGALIPDLFVPRSSVPILAGLPGPRFVQEASPRFAGMFTPIVGVRFGNDYEAIFNANMTVGFDRPGSAFEPSLRVVKQVTDNWKIGFEHFANLGPIGHVVPWKQQSQVLYAVANTKFKGFELSFGAGYGLTEASRGPALKLSIGRDF</sequence>
<organism evidence="2 3">
    <name type="scientific">Rhodoblastus acidophilus</name>
    <name type="common">Rhodopseudomonas acidophila</name>
    <dbReference type="NCBI Taxonomy" id="1074"/>
    <lineage>
        <taxon>Bacteria</taxon>
        <taxon>Pseudomonadati</taxon>
        <taxon>Pseudomonadota</taxon>
        <taxon>Alphaproteobacteria</taxon>
        <taxon>Hyphomicrobiales</taxon>
        <taxon>Rhodoblastaceae</taxon>
        <taxon>Rhodoblastus</taxon>
    </lineage>
</organism>
<proteinExistence type="predicted"/>
<evidence type="ECO:0000313" key="3">
    <source>
        <dbReference type="Proteomes" id="UP000198418"/>
    </source>
</evidence>
<dbReference type="Proteomes" id="UP000198418">
    <property type="component" value="Unassembled WGS sequence"/>
</dbReference>
<keyword evidence="3" id="KW-1185">Reference proteome</keyword>
<feature type="chain" id="PRO_5012532933" description="MetA-pathway of phenol degradation" evidence="1">
    <location>
        <begin position="22"/>
        <end position="285"/>
    </location>
</feature>
<feature type="signal peptide" evidence="1">
    <location>
        <begin position="1"/>
        <end position="21"/>
    </location>
</feature>
<evidence type="ECO:0000256" key="1">
    <source>
        <dbReference type="SAM" id="SignalP"/>
    </source>
</evidence>
<keyword evidence="1" id="KW-0732">Signal</keyword>
<accession>A0A212SGM1</accession>
<gene>
    <name evidence="2" type="ORF">SAMN06265338_1392</name>
</gene>
<dbReference type="EMBL" id="FYDG01000039">
    <property type="protein sequence ID" value="SNB84756.1"/>
    <property type="molecule type" value="Genomic_DNA"/>
</dbReference>
<reference evidence="3" key="1">
    <citation type="submission" date="2017-06" db="EMBL/GenBank/DDBJ databases">
        <authorList>
            <person name="Varghese N."/>
            <person name="Submissions S."/>
        </authorList>
    </citation>
    <scope>NUCLEOTIDE SEQUENCE [LARGE SCALE GENOMIC DNA]</scope>
    <source>
        <strain evidence="3">DSM 137</strain>
    </source>
</reference>
<dbReference type="AlphaFoldDB" id="A0A212SGM1"/>